<organism evidence="2 3">
    <name type="scientific">Rhizobium etli bv. mimosae str. IE4771</name>
    <dbReference type="NCBI Taxonomy" id="1432050"/>
    <lineage>
        <taxon>Bacteria</taxon>
        <taxon>Pseudomonadati</taxon>
        <taxon>Pseudomonadota</taxon>
        <taxon>Alphaproteobacteria</taxon>
        <taxon>Hyphomicrobiales</taxon>
        <taxon>Rhizobiaceae</taxon>
        <taxon>Rhizobium/Agrobacterium group</taxon>
        <taxon>Rhizobium</taxon>
    </lineage>
</organism>
<name>A0A060I3Y4_RHIET</name>
<dbReference type="AlphaFoldDB" id="A0A060I3Y4"/>
<accession>A0A060I3Y4</accession>
<gene>
    <name evidence="2" type="ORF">IE4771_CH03362</name>
</gene>
<reference evidence="2 3" key="1">
    <citation type="submission" date="2013-12" db="EMBL/GenBank/DDBJ databases">
        <title>Complete genome sequence of Rhizobium etli bv. mimosae IE4771.</title>
        <authorList>
            <person name="Bustos P."/>
            <person name="Santamaria R.I."/>
            <person name="Lozano L."/>
            <person name="Ormeno-Orrillo E."/>
            <person name="Rogel M.A."/>
            <person name="Romero D."/>
            <person name="Cevallos M.A."/>
            <person name="Martinez-Romero E."/>
            <person name="Gonzalez V."/>
        </authorList>
    </citation>
    <scope>NUCLEOTIDE SEQUENCE [LARGE SCALE GENOMIC DNA]</scope>
    <source>
        <strain evidence="2 3">IE4771</strain>
    </source>
</reference>
<dbReference type="HOGENOM" id="CLU_139214_1_0_5"/>
<evidence type="ECO:0000313" key="2">
    <source>
        <dbReference type="EMBL" id="AIC28444.1"/>
    </source>
</evidence>
<dbReference type="KEGG" id="rei:IE4771_CH03362"/>
<dbReference type="OrthoDB" id="4736977at2"/>
<protein>
    <recommendedName>
        <fullName evidence="4">Argininosuccinate lyase</fullName>
    </recommendedName>
</protein>
<dbReference type="Proteomes" id="UP000027180">
    <property type="component" value="Chromosome"/>
</dbReference>
<evidence type="ECO:0000313" key="3">
    <source>
        <dbReference type="Proteomes" id="UP000027180"/>
    </source>
</evidence>
<keyword evidence="1" id="KW-0732">Signal</keyword>
<evidence type="ECO:0000256" key="1">
    <source>
        <dbReference type="SAM" id="SignalP"/>
    </source>
</evidence>
<dbReference type="RefSeq" id="WP_038690483.1">
    <property type="nucleotide sequence ID" value="NZ_CP006986.1"/>
</dbReference>
<sequence>MKSKVSGLIALAAAIIAASAVPSRAEDLKFQLTNGTSSVLTRFYSSPTGVNSWEEDVFGENVLNPGETVNITIADGRTVCKYDMRFEFDENSDLDTTEDTQDLCALGSYTIHE</sequence>
<evidence type="ECO:0008006" key="4">
    <source>
        <dbReference type="Google" id="ProtNLM"/>
    </source>
</evidence>
<proteinExistence type="predicted"/>
<dbReference type="EMBL" id="CP006986">
    <property type="protein sequence ID" value="AIC28444.1"/>
    <property type="molecule type" value="Genomic_DNA"/>
</dbReference>
<feature type="signal peptide" evidence="1">
    <location>
        <begin position="1"/>
        <end position="25"/>
    </location>
</feature>
<feature type="chain" id="PRO_5001586764" description="Argininosuccinate lyase" evidence="1">
    <location>
        <begin position="26"/>
        <end position="113"/>
    </location>
</feature>